<dbReference type="Proteomes" id="UP000254291">
    <property type="component" value="Unassembled WGS sequence"/>
</dbReference>
<evidence type="ECO:0000256" key="1">
    <source>
        <dbReference type="ARBA" id="ARBA00022630"/>
    </source>
</evidence>
<evidence type="ECO:0000256" key="3">
    <source>
        <dbReference type="ARBA" id="ARBA00048132"/>
    </source>
</evidence>
<dbReference type="RefSeq" id="WP_115327753.1">
    <property type="nucleotide sequence ID" value="NZ_JACKST010000020.1"/>
</dbReference>
<evidence type="ECO:0000313" key="5">
    <source>
        <dbReference type="EMBL" id="STZ44313.1"/>
    </source>
</evidence>
<dbReference type="SUPFAM" id="SSF51905">
    <property type="entry name" value="FAD/NAD(P)-binding domain"/>
    <property type="match status" value="1"/>
</dbReference>
<reference evidence="5 6" key="1">
    <citation type="submission" date="2018-06" db="EMBL/GenBank/DDBJ databases">
        <authorList>
            <consortium name="Pathogen Informatics"/>
            <person name="Doyle S."/>
        </authorList>
    </citation>
    <scope>NUCLEOTIDE SEQUENCE [LARGE SCALE GENOMIC DNA]</scope>
    <source>
        <strain evidence="5 6">NCTC10742</strain>
    </source>
</reference>
<keyword evidence="2 5" id="KW-0560">Oxidoreductase</keyword>
<protein>
    <submittedName>
        <fullName evidence="5">FAD-dependent pyridine nucleotide-disulfide oxidoreductase</fullName>
        <ecNumber evidence="5">1.8.1.9</ecNumber>
    </submittedName>
</protein>
<accession>A0A378SNM7</accession>
<evidence type="ECO:0000313" key="6">
    <source>
        <dbReference type="Proteomes" id="UP000254291"/>
    </source>
</evidence>
<dbReference type="InterPro" id="IPR036188">
    <property type="entry name" value="FAD/NAD-bd_sf"/>
</dbReference>
<dbReference type="PRINTS" id="PR00368">
    <property type="entry name" value="FADPNR"/>
</dbReference>
<proteinExistence type="predicted"/>
<dbReference type="InterPro" id="IPR050097">
    <property type="entry name" value="Ferredoxin-NADP_redctase_2"/>
</dbReference>
<evidence type="ECO:0000256" key="2">
    <source>
        <dbReference type="ARBA" id="ARBA00023002"/>
    </source>
</evidence>
<dbReference type="Gene3D" id="3.50.50.60">
    <property type="entry name" value="FAD/NAD(P)-binding domain"/>
    <property type="match status" value="2"/>
</dbReference>
<dbReference type="InterPro" id="IPR023753">
    <property type="entry name" value="FAD/NAD-binding_dom"/>
</dbReference>
<keyword evidence="1" id="KW-0285">Flavoprotein</keyword>
<sequence>MEDIWDCVIVGGGAAGLSAALVLGRARRRTLLVDAGAQSNLAAHGIGGLLGFDGVPPAQLYAQGRRELTRYPAVAVCDGDVTGAVAVEGGFTVELAGRSDVRTRRILLAMGMRYDMPALPGLAEMWGDSVFHCPFCHGWEARDRPLAVLADGDRGVHMATLLSGWSDDVVLLTSGPADLTDAQRDRLAEAGIAIDERAVAELVSADGQLAQVVFADGSGIARSGLLIATTLHQRSSLAAELGVAFAAPSPVTAEAVDVDAMYRTTVPGVFAAGDVSARMPQVAAAIAAGSGAAASVVASFLEEEK</sequence>
<name>A0A378SNM7_9MYCO</name>
<dbReference type="GO" id="GO:0004791">
    <property type="term" value="F:thioredoxin-disulfide reductase (NADPH) activity"/>
    <property type="evidence" value="ECO:0007669"/>
    <property type="project" value="UniProtKB-EC"/>
</dbReference>
<dbReference type="PANTHER" id="PTHR48105">
    <property type="entry name" value="THIOREDOXIN REDUCTASE 1-RELATED-RELATED"/>
    <property type="match status" value="1"/>
</dbReference>
<dbReference type="EC" id="1.8.1.9" evidence="5"/>
<evidence type="ECO:0000259" key="4">
    <source>
        <dbReference type="Pfam" id="PF07992"/>
    </source>
</evidence>
<gene>
    <name evidence="5" type="primary">trxB_3</name>
    <name evidence="5" type="ORF">NCTC10742_03547</name>
</gene>
<comment type="catalytic activity">
    <reaction evidence="3">
        <text>[thioredoxin]-dithiol + NADP(+) = [thioredoxin]-disulfide + NADPH + H(+)</text>
        <dbReference type="Rhea" id="RHEA:20345"/>
        <dbReference type="Rhea" id="RHEA-COMP:10698"/>
        <dbReference type="Rhea" id="RHEA-COMP:10700"/>
        <dbReference type="ChEBI" id="CHEBI:15378"/>
        <dbReference type="ChEBI" id="CHEBI:29950"/>
        <dbReference type="ChEBI" id="CHEBI:50058"/>
        <dbReference type="ChEBI" id="CHEBI:57783"/>
        <dbReference type="ChEBI" id="CHEBI:58349"/>
        <dbReference type="EC" id="1.8.1.9"/>
    </reaction>
</comment>
<feature type="domain" description="FAD/NAD(P)-binding" evidence="4">
    <location>
        <begin position="6"/>
        <end position="289"/>
    </location>
</feature>
<dbReference type="AlphaFoldDB" id="A0A378SNM7"/>
<organism evidence="5 6">
    <name type="scientific">Mycolicibacterium gilvum</name>
    <dbReference type="NCBI Taxonomy" id="1804"/>
    <lineage>
        <taxon>Bacteria</taxon>
        <taxon>Bacillati</taxon>
        <taxon>Actinomycetota</taxon>
        <taxon>Actinomycetes</taxon>
        <taxon>Mycobacteriales</taxon>
        <taxon>Mycobacteriaceae</taxon>
        <taxon>Mycolicibacterium</taxon>
    </lineage>
</organism>
<dbReference type="Pfam" id="PF07992">
    <property type="entry name" value="Pyr_redox_2"/>
    <property type="match status" value="1"/>
</dbReference>
<dbReference type="EMBL" id="UGQM01000001">
    <property type="protein sequence ID" value="STZ44313.1"/>
    <property type="molecule type" value="Genomic_DNA"/>
</dbReference>
<dbReference type="PRINTS" id="PR00469">
    <property type="entry name" value="PNDRDTASEII"/>
</dbReference>